<dbReference type="Proteomes" id="UP000799429">
    <property type="component" value="Unassembled WGS sequence"/>
</dbReference>
<dbReference type="GO" id="GO:0006298">
    <property type="term" value="P:mismatch repair"/>
    <property type="evidence" value="ECO:0007669"/>
    <property type="project" value="InterPro"/>
</dbReference>
<dbReference type="GO" id="GO:0140664">
    <property type="term" value="F:ATP-dependent DNA damage sensor activity"/>
    <property type="evidence" value="ECO:0007669"/>
    <property type="project" value="InterPro"/>
</dbReference>
<comment type="caution">
    <text evidence="3">The sequence shown here is derived from an EMBL/GenBank/DDBJ whole genome shotgun (WGS) entry which is preliminary data.</text>
</comment>
<feature type="domain" description="DNA mismatch repair protein S5" evidence="2">
    <location>
        <begin position="53"/>
        <end position="177"/>
    </location>
</feature>
<feature type="region of interest" description="Disordered" evidence="1">
    <location>
        <begin position="209"/>
        <end position="263"/>
    </location>
</feature>
<name>A0A9P4S537_9PEZI</name>
<protein>
    <recommendedName>
        <fullName evidence="2">DNA mismatch repair protein S5 domain-containing protein</fullName>
    </recommendedName>
</protein>
<dbReference type="PANTHER" id="PTHR10073:SF41">
    <property type="entry name" value="MISMATCH REPAIR PROTEIN, PUTATIVE (AFU_ORTHOLOGUE AFUA_8G05820)-RELATED"/>
    <property type="match status" value="1"/>
</dbReference>
<gene>
    <name evidence="3" type="ORF">M501DRAFT_273715</name>
</gene>
<dbReference type="SMART" id="SM01340">
    <property type="entry name" value="DNA_mis_repair"/>
    <property type="match status" value="1"/>
</dbReference>
<evidence type="ECO:0000313" key="4">
    <source>
        <dbReference type="Proteomes" id="UP000799429"/>
    </source>
</evidence>
<dbReference type="GO" id="GO:0032389">
    <property type="term" value="C:MutLalpha complex"/>
    <property type="evidence" value="ECO:0007669"/>
    <property type="project" value="TreeGrafter"/>
</dbReference>
<dbReference type="GO" id="GO:0005524">
    <property type="term" value="F:ATP binding"/>
    <property type="evidence" value="ECO:0007669"/>
    <property type="project" value="InterPro"/>
</dbReference>
<dbReference type="PANTHER" id="PTHR10073">
    <property type="entry name" value="DNA MISMATCH REPAIR PROTEIN MLH, PMS, MUTL"/>
    <property type="match status" value="1"/>
</dbReference>
<feature type="region of interest" description="Disordered" evidence="1">
    <location>
        <begin position="279"/>
        <end position="311"/>
    </location>
</feature>
<dbReference type="InterPro" id="IPR014721">
    <property type="entry name" value="Ribsml_uS5_D2-typ_fold_subgr"/>
</dbReference>
<dbReference type="InterPro" id="IPR013507">
    <property type="entry name" value="DNA_mismatch_S5_2-like"/>
</dbReference>
<dbReference type="Gene3D" id="3.30.230.10">
    <property type="match status" value="1"/>
</dbReference>
<accession>A0A9P4S537</accession>
<proteinExistence type="predicted"/>
<dbReference type="GO" id="GO:0016887">
    <property type="term" value="F:ATP hydrolysis activity"/>
    <property type="evidence" value="ECO:0007669"/>
    <property type="project" value="InterPro"/>
</dbReference>
<evidence type="ECO:0000259" key="2">
    <source>
        <dbReference type="SMART" id="SM01340"/>
    </source>
</evidence>
<dbReference type="Pfam" id="PF01119">
    <property type="entry name" value="DNA_mis_repair"/>
    <property type="match status" value="1"/>
</dbReference>
<sequence length="311" mass="34219">MHRRSLQASNVSFTAMLLFGRLRDFLCGFSKQIPTKEIGHLPPKPGAGVEEVAFEVVRKDCASSCGWCVLETNNFEIQAFIPRPGASSNKISTVGQFLSVDSRPVSARSGVLKQILTLYKDRLKKLGPNLANVKDPFLYMNIVCPEGSYDSNIEPSKNDVLFEDRNSVFQAVNALFDVFYPSNLEMESSPTSSAGPSLGITRSSEALLEEGSSGQIEDIGSTEYSRCPRSNMYDFDEDDFPPDPEVGQKSVVSDKNNDDDQMRTKVCLNPWTIAALNARPKIIPNPSMNGQPPTPVQRTTERNISPVTPSS</sequence>
<dbReference type="EMBL" id="MU006104">
    <property type="protein sequence ID" value="KAF2836363.1"/>
    <property type="molecule type" value="Genomic_DNA"/>
</dbReference>
<dbReference type="OrthoDB" id="10263226at2759"/>
<dbReference type="InterPro" id="IPR020568">
    <property type="entry name" value="Ribosomal_Su5_D2-typ_SF"/>
</dbReference>
<reference evidence="3" key="1">
    <citation type="journal article" date="2020" name="Stud. Mycol.">
        <title>101 Dothideomycetes genomes: a test case for predicting lifestyles and emergence of pathogens.</title>
        <authorList>
            <person name="Haridas S."/>
            <person name="Albert R."/>
            <person name="Binder M."/>
            <person name="Bloem J."/>
            <person name="Labutti K."/>
            <person name="Salamov A."/>
            <person name="Andreopoulos B."/>
            <person name="Baker S."/>
            <person name="Barry K."/>
            <person name="Bills G."/>
            <person name="Bluhm B."/>
            <person name="Cannon C."/>
            <person name="Castanera R."/>
            <person name="Culley D."/>
            <person name="Daum C."/>
            <person name="Ezra D."/>
            <person name="Gonzalez J."/>
            <person name="Henrissat B."/>
            <person name="Kuo A."/>
            <person name="Liang C."/>
            <person name="Lipzen A."/>
            <person name="Lutzoni F."/>
            <person name="Magnuson J."/>
            <person name="Mondo S."/>
            <person name="Nolan M."/>
            <person name="Ohm R."/>
            <person name="Pangilinan J."/>
            <person name="Park H.-J."/>
            <person name="Ramirez L."/>
            <person name="Alfaro M."/>
            <person name="Sun H."/>
            <person name="Tritt A."/>
            <person name="Yoshinaga Y."/>
            <person name="Zwiers L.-H."/>
            <person name="Turgeon B."/>
            <person name="Goodwin S."/>
            <person name="Spatafora J."/>
            <person name="Crous P."/>
            <person name="Grigoriev I."/>
        </authorList>
    </citation>
    <scope>NUCLEOTIDE SEQUENCE</scope>
    <source>
        <strain evidence="3">CBS 101060</strain>
    </source>
</reference>
<dbReference type="InterPro" id="IPR038973">
    <property type="entry name" value="MutL/Mlh/Pms-like"/>
</dbReference>
<evidence type="ECO:0000313" key="3">
    <source>
        <dbReference type="EMBL" id="KAF2836363.1"/>
    </source>
</evidence>
<feature type="compositionally biased region" description="Polar residues" evidence="1">
    <location>
        <begin position="286"/>
        <end position="311"/>
    </location>
</feature>
<dbReference type="GO" id="GO:0030983">
    <property type="term" value="F:mismatched DNA binding"/>
    <property type="evidence" value="ECO:0007669"/>
    <property type="project" value="InterPro"/>
</dbReference>
<evidence type="ECO:0000256" key="1">
    <source>
        <dbReference type="SAM" id="MobiDB-lite"/>
    </source>
</evidence>
<dbReference type="SUPFAM" id="SSF54211">
    <property type="entry name" value="Ribosomal protein S5 domain 2-like"/>
    <property type="match status" value="1"/>
</dbReference>
<keyword evidence="4" id="KW-1185">Reference proteome</keyword>
<organism evidence="3 4">
    <name type="scientific">Patellaria atrata CBS 101060</name>
    <dbReference type="NCBI Taxonomy" id="1346257"/>
    <lineage>
        <taxon>Eukaryota</taxon>
        <taxon>Fungi</taxon>
        <taxon>Dikarya</taxon>
        <taxon>Ascomycota</taxon>
        <taxon>Pezizomycotina</taxon>
        <taxon>Dothideomycetes</taxon>
        <taxon>Dothideomycetes incertae sedis</taxon>
        <taxon>Patellariales</taxon>
        <taxon>Patellariaceae</taxon>
        <taxon>Patellaria</taxon>
    </lineage>
</organism>
<dbReference type="AlphaFoldDB" id="A0A9P4S537"/>